<feature type="signal peptide" evidence="2">
    <location>
        <begin position="1"/>
        <end position="20"/>
    </location>
</feature>
<name>A0A4U5PD50_STECR</name>
<feature type="chain" id="PRO_5020280156" evidence="2">
    <location>
        <begin position="21"/>
        <end position="78"/>
    </location>
</feature>
<evidence type="ECO:0000256" key="1">
    <source>
        <dbReference type="SAM" id="MobiDB-lite"/>
    </source>
</evidence>
<gene>
    <name evidence="3" type="ORF">L596_008652</name>
</gene>
<reference evidence="3 4" key="1">
    <citation type="journal article" date="2015" name="Genome Biol.">
        <title>Comparative genomics of Steinernema reveals deeply conserved gene regulatory networks.</title>
        <authorList>
            <person name="Dillman A.R."/>
            <person name="Macchietto M."/>
            <person name="Porter C.F."/>
            <person name="Rogers A."/>
            <person name="Williams B."/>
            <person name="Antoshechkin I."/>
            <person name="Lee M.M."/>
            <person name="Goodwin Z."/>
            <person name="Lu X."/>
            <person name="Lewis E.E."/>
            <person name="Goodrich-Blair H."/>
            <person name="Stock S.P."/>
            <person name="Adams B.J."/>
            <person name="Sternberg P.W."/>
            <person name="Mortazavi A."/>
        </authorList>
    </citation>
    <scope>NUCLEOTIDE SEQUENCE [LARGE SCALE GENOMIC DNA]</scope>
    <source>
        <strain evidence="3 4">ALL</strain>
    </source>
</reference>
<evidence type="ECO:0000313" key="3">
    <source>
        <dbReference type="EMBL" id="TKR94359.1"/>
    </source>
</evidence>
<feature type="region of interest" description="Disordered" evidence="1">
    <location>
        <begin position="59"/>
        <end position="78"/>
    </location>
</feature>
<comment type="caution">
    <text evidence="3">The sequence shown here is derived from an EMBL/GenBank/DDBJ whole genome shotgun (WGS) entry which is preliminary data.</text>
</comment>
<sequence length="78" mass="8676">MAIMLIVAAVWVFTASKKRATNVPTRPLQRVFGAPLRERAIRVTEARVQGIVIVPTGKGRSLRENESGTTRERERAGF</sequence>
<protein>
    <submittedName>
        <fullName evidence="3">Uncharacterized protein</fullName>
    </submittedName>
</protein>
<dbReference type="EMBL" id="AZBU02000002">
    <property type="protein sequence ID" value="TKR94359.1"/>
    <property type="molecule type" value="Genomic_DNA"/>
</dbReference>
<organism evidence="3 4">
    <name type="scientific">Steinernema carpocapsae</name>
    <name type="common">Entomopathogenic nematode</name>
    <dbReference type="NCBI Taxonomy" id="34508"/>
    <lineage>
        <taxon>Eukaryota</taxon>
        <taxon>Metazoa</taxon>
        <taxon>Ecdysozoa</taxon>
        <taxon>Nematoda</taxon>
        <taxon>Chromadorea</taxon>
        <taxon>Rhabditida</taxon>
        <taxon>Tylenchina</taxon>
        <taxon>Panagrolaimomorpha</taxon>
        <taxon>Strongyloidoidea</taxon>
        <taxon>Steinernematidae</taxon>
        <taxon>Steinernema</taxon>
    </lineage>
</organism>
<keyword evidence="2" id="KW-0732">Signal</keyword>
<evidence type="ECO:0000313" key="4">
    <source>
        <dbReference type="Proteomes" id="UP000298663"/>
    </source>
</evidence>
<proteinExistence type="predicted"/>
<dbReference type="AlphaFoldDB" id="A0A4U5PD50"/>
<dbReference type="Proteomes" id="UP000298663">
    <property type="component" value="Unassembled WGS sequence"/>
</dbReference>
<accession>A0A4U5PD50</accession>
<evidence type="ECO:0000256" key="2">
    <source>
        <dbReference type="SAM" id="SignalP"/>
    </source>
</evidence>
<keyword evidence="4" id="KW-1185">Reference proteome</keyword>
<feature type="compositionally biased region" description="Basic and acidic residues" evidence="1">
    <location>
        <begin position="61"/>
        <end position="78"/>
    </location>
</feature>
<reference evidence="3 4" key="2">
    <citation type="journal article" date="2019" name="G3 (Bethesda)">
        <title>Hybrid Assembly of the Genome of the Entomopathogenic Nematode Steinernema carpocapsae Identifies the X-Chromosome.</title>
        <authorList>
            <person name="Serra L."/>
            <person name="Macchietto M."/>
            <person name="Macias-Munoz A."/>
            <person name="McGill C.J."/>
            <person name="Rodriguez I.M."/>
            <person name="Rodriguez B."/>
            <person name="Murad R."/>
            <person name="Mortazavi A."/>
        </authorList>
    </citation>
    <scope>NUCLEOTIDE SEQUENCE [LARGE SCALE GENOMIC DNA]</scope>
    <source>
        <strain evidence="3 4">ALL</strain>
    </source>
</reference>